<evidence type="ECO:0000313" key="1">
    <source>
        <dbReference type="EMBL" id="SDH29725.1"/>
    </source>
</evidence>
<proteinExistence type="predicted"/>
<dbReference type="OrthoDB" id="1028138at2"/>
<name>A0A1G8B954_9FLAO</name>
<evidence type="ECO:0000313" key="2">
    <source>
        <dbReference type="Proteomes" id="UP000199492"/>
    </source>
</evidence>
<protein>
    <submittedName>
        <fullName evidence="1">Uncharacterized protein</fullName>
    </submittedName>
</protein>
<gene>
    <name evidence="1" type="ORF">SAMN04489796_102189</name>
</gene>
<accession>A0A1G8B954</accession>
<sequence length="1119" mass="128579">MSVKVFRFHEGADVYGWDNSTPLNDKAIAAIKDPNGEHASKEITSIPSPFARIDLINTAFKEVVNRDLEGDTIYHKMVSDALDIGQILFDFEKYQDKIEIISWDPKHDLSNLLDSSHEGHRALGESLRLYLKQDSAAYNFDKMHKIYLLNYKLGQNPLNIIGGTSPVSLFFTSANKFHLKDFTSAGDTFFDDEYCSLHKRDASYIEYLFLLSKSIPNFTVNFKNFNDYLQKIFPLLSDELRSKILGQNIEMYDKLLDLNIDGGGEIVEVLNVNLKRSKGNLGEISKSDFILNSPKNIEKSKPLLVLPNDDIPKGFRYVSADWAVSNKAPSYIEEPINERKLPFDGAKYPYIVASDFLEPVLIKTHLPIDNYYFINGQDNNEYGFLLPLKPLFFEYFKLDFLDRIINGEKMFEVEILSNNHVRVYLRLPIQNNKQITFKRTYYNPVSQAHKPDFSEESNKGAIIENRINIGITPFYKFGNTVEPEYNIAFYDADSLPIFQGNKYSIDFFKSYNEKVTTVQETQRRFKGEENIDMFGLVVNSDFDYLQIRHDYASGILIPNFESKVAGGLNQYTVAIDFGTTNTHIEFSKNDGISESFELLNTESKHIGHLINDKEFDESFLKFCKVDLIPNIIKKDSVYEFPQRTVIAYHKLANFTQPMFSMSNIAIPFQYEKKSFALNTEIETNLKWNKNANSSQVMRSFFEQLIKLIRNKILLNNGDLKQTKIVWSYPASMMVYELNELESKWNDIILKYLGSDVSISKVCESLTPFYYYINEKGKAALEKPMVSIDIGGGTSDIAIYKGEKPILFSSYKFAGDAIFGDNYKRNININGFVKRFKAKLYDELKNNNLADLGTVMNNIISKNKSNDAINVLFSLENNPIIREKKLPISFLESLKADKDLKIIFLLFYVAHIYHLAHIFKSRKLKTPVSISFSGTASKLLTIIDASKAKDTLKRIAEFVFSDISDASEKVSIEILLEDNPKEIASKGAIYFNKNNDVNINEIKEVLINHNTLMSESKKWTYKDIQSLESDSVKDYEHFLELFFRLNEQISFKDYFGIDNGILKFTKQFLEDKKVNAMKMGINNKIIELENHDEEDIAETLFFYPLVGSLGELAYNLVTKE</sequence>
<dbReference type="InterPro" id="IPR043129">
    <property type="entry name" value="ATPase_NBD"/>
</dbReference>
<keyword evidence="2" id="KW-1185">Reference proteome</keyword>
<dbReference type="EMBL" id="FNCZ01000002">
    <property type="protein sequence ID" value="SDH29725.1"/>
    <property type="molecule type" value="Genomic_DNA"/>
</dbReference>
<dbReference type="Proteomes" id="UP000199492">
    <property type="component" value="Unassembled WGS sequence"/>
</dbReference>
<dbReference type="AlphaFoldDB" id="A0A1G8B954"/>
<dbReference type="STRING" id="262004.SAMN04489796_102189"/>
<organism evidence="1 2">
    <name type="scientific">Winogradskyella thalassocola</name>
    <dbReference type="NCBI Taxonomy" id="262004"/>
    <lineage>
        <taxon>Bacteria</taxon>
        <taxon>Pseudomonadati</taxon>
        <taxon>Bacteroidota</taxon>
        <taxon>Flavobacteriia</taxon>
        <taxon>Flavobacteriales</taxon>
        <taxon>Flavobacteriaceae</taxon>
        <taxon>Winogradskyella</taxon>
    </lineage>
</organism>
<reference evidence="2" key="1">
    <citation type="submission" date="2016-10" db="EMBL/GenBank/DDBJ databases">
        <authorList>
            <person name="Varghese N."/>
            <person name="Submissions S."/>
        </authorList>
    </citation>
    <scope>NUCLEOTIDE SEQUENCE [LARGE SCALE GENOMIC DNA]</scope>
    <source>
        <strain evidence="2">DSM 15363</strain>
    </source>
</reference>
<dbReference type="SUPFAM" id="SSF53067">
    <property type="entry name" value="Actin-like ATPase domain"/>
    <property type="match status" value="1"/>
</dbReference>
<dbReference type="RefSeq" id="WP_092467069.1">
    <property type="nucleotide sequence ID" value="NZ_FNCZ01000002.1"/>
</dbReference>